<dbReference type="SUPFAM" id="SSF55103">
    <property type="entry name" value="FAD-linked oxidases, C-terminal domain"/>
    <property type="match status" value="1"/>
</dbReference>
<organism evidence="5 6">
    <name type="scientific">Candidatus Lokiarchaeum ossiferum</name>
    <dbReference type="NCBI Taxonomy" id="2951803"/>
    <lineage>
        <taxon>Archaea</taxon>
        <taxon>Promethearchaeati</taxon>
        <taxon>Promethearchaeota</taxon>
        <taxon>Promethearchaeia</taxon>
        <taxon>Promethearchaeales</taxon>
        <taxon>Promethearchaeaceae</taxon>
        <taxon>Candidatus Lokiarchaeum</taxon>
    </lineage>
</organism>
<feature type="domain" description="FAD-binding PCMH-type" evidence="4">
    <location>
        <begin position="34"/>
        <end position="205"/>
    </location>
</feature>
<evidence type="ECO:0008006" key="7">
    <source>
        <dbReference type="Google" id="ProtNLM"/>
    </source>
</evidence>
<dbReference type="PANTHER" id="PTHR11748:SF118">
    <property type="entry name" value="ALKYLDIHYDROXYACETONEPHOSPHATE SYNTHASE (PRECURSOR)"/>
    <property type="match status" value="1"/>
</dbReference>
<keyword evidence="1" id="KW-0285">Flavoprotein</keyword>
<evidence type="ECO:0000313" key="5">
    <source>
        <dbReference type="EMBL" id="UYP47197.1"/>
    </source>
</evidence>
<evidence type="ECO:0000259" key="4">
    <source>
        <dbReference type="PROSITE" id="PS51387"/>
    </source>
</evidence>
<accession>A0ABY6HXX2</accession>
<dbReference type="Pfam" id="PF13183">
    <property type="entry name" value="Fer4_8"/>
    <property type="match status" value="1"/>
</dbReference>
<name>A0ABY6HXX2_9ARCH</name>
<feature type="domain" description="4Fe-4S ferredoxin-type" evidence="3">
    <location>
        <begin position="523"/>
        <end position="553"/>
    </location>
</feature>
<evidence type="ECO:0000256" key="2">
    <source>
        <dbReference type="ARBA" id="ARBA00022827"/>
    </source>
</evidence>
<dbReference type="Gene3D" id="1.10.1060.10">
    <property type="entry name" value="Alpha-helical ferredoxin"/>
    <property type="match status" value="1"/>
</dbReference>
<dbReference type="InterPro" id="IPR016169">
    <property type="entry name" value="FAD-bd_PCMH_sub2"/>
</dbReference>
<feature type="domain" description="4Fe-4S ferredoxin-type" evidence="3">
    <location>
        <begin position="473"/>
        <end position="501"/>
    </location>
</feature>
<dbReference type="PROSITE" id="PS51387">
    <property type="entry name" value="FAD_PCMH"/>
    <property type="match status" value="1"/>
</dbReference>
<dbReference type="InterPro" id="IPR036318">
    <property type="entry name" value="FAD-bd_PCMH-like_sf"/>
</dbReference>
<dbReference type="EMBL" id="CP104013">
    <property type="protein sequence ID" value="UYP47197.1"/>
    <property type="molecule type" value="Genomic_DNA"/>
</dbReference>
<dbReference type="Gene3D" id="3.30.465.10">
    <property type="match status" value="1"/>
</dbReference>
<dbReference type="PROSITE" id="PS51379">
    <property type="entry name" value="4FE4S_FER_2"/>
    <property type="match status" value="2"/>
</dbReference>
<dbReference type="Proteomes" id="UP001208689">
    <property type="component" value="Chromosome"/>
</dbReference>
<dbReference type="InterPro" id="IPR016166">
    <property type="entry name" value="FAD-bd_PCMH"/>
</dbReference>
<dbReference type="InterPro" id="IPR017900">
    <property type="entry name" value="4Fe4S_Fe_S_CS"/>
</dbReference>
<keyword evidence="2" id="KW-0274">FAD</keyword>
<protein>
    <recommendedName>
        <fullName evidence="7">FAD-binding oxidoreductase</fullName>
    </recommendedName>
</protein>
<gene>
    <name evidence="5" type="ORF">NEF87_003482</name>
</gene>
<dbReference type="InterPro" id="IPR009051">
    <property type="entry name" value="Helical_ferredxn"/>
</dbReference>
<evidence type="ECO:0000259" key="3">
    <source>
        <dbReference type="PROSITE" id="PS51379"/>
    </source>
</evidence>
<proteinExistence type="predicted"/>
<dbReference type="SUPFAM" id="SSF46548">
    <property type="entry name" value="alpha-helical ferredoxin"/>
    <property type="match status" value="1"/>
</dbReference>
<sequence>MENGIIAFSNKLGDRIAVSGDLSGSSFHHHQWKRKFIADLVIWPKSVSQIQFIVELAEKLNLSLTVRGGGCNYFGSTHPFNGGIILDLKRMNQFHFNLEAKTMTVEAGSVISTVMDYLNRHSFQLCVYPTSSLSATFAGWLSTGGSIGIGSSSYGEFLSQIEKLAVISPTGKIIEVSTKEEISLYVGSLGLFGIITSITFRVVPQFSLFPYYLQVESLTTLNSTLSKIAELEDVYFCFFSNFGLHSLRNLHEVQSGNVPFYILLVTRTLLNSADEFFDQAEITHYSKILAQEVWQNRFKFELAPKRGNTVLISQHYKVSIELLIQVLKKANFKFKKAQIRSFYSGIVVSPEQIRLSISIPSTGDLFDHLLPSKAILHSLTNYIYQNNGCLYTLGLLNFIYGQKFESSQLKLLKKRKKALDPSSRLNPGKLTYGTATYFRMQILFGLNSFWRRHLRGGRKSRERKCNLETKEIQSPGIFDLCSSCGFCRNKCPAYLVDPNEIYSPSGRFRLVSTMIEEKINPFPFEFIDSLFRCTTCQACEKICPLEIPIVNIVEYLRAKINSSSK</sequence>
<evidence type="ECO:0000256" key="1">
    <source>
        <dbReference type="ARBA" id="ARBA00022630"/>
    </source>
</evidence>
<reference evidence="5" key="1">
    <citation type="submission" date="2022-09" db="EMBL/GenBank/DDBJ databases">
        <title>Actin cytoskeleton and complex cell architecture in an #Asgard archaeon.</title>
        <authorList>
            <person name="Ponce Toledo R.I."/>
            <person name="Schleper C."/>
            <person name="Rodrigues Oliveira T."/>
            <person name="Wollweber F."/>
            <person name="Xu J."/>
            <person name="Rittmann S."/>
            <person name="Klingl A."/>
            <person name="Pilhofer M."/>
        </authorList>
    </citation>
    <scope>NUCLEOTIDE SEQUENCE</scope>
    <source>
        <strain evidence="5">B-35</strain>
    </source>
</reference>
<evidence type="ECO:0000313" key="6">
    <source>
        <dbReference type="Proteomes" id="UP001208689"/>
    </source>
</evidence>
<dbReference type="InterPro" id="IPR006094">
    <property type="entry name" value="Oxid_FAD_bind_N"/>
</dbReference>
<dbReference type="Pfam" id="PF01565">
    <property type="entry name" value="FAD_binding_4"/>
    <property type="match status" value="1"/>
</dbReference>
<keyword evidence="6" id="KW-1185">Reference proteome</keyword>
<dbReference type="PROSITE" id="PS00198">
    <property type="entry name" value="4FE4S_FER_1"/>
    <property type="match status" value="1"/>
</dbReference>
<dbReference type="PANTHER" id="PTHR11748">
    <property type="entry name" value="D-LACTATE DEHYDROGENASE"/>
    <property type="match status" value="1"/>
</dbReference>
<dbReference type="SUPFAM" id="SSF56176">
    <property type="entry name" value="FAD-binding/transporter-associated domain-like"/>
    <property type="match status" value="1"/>
</dbReference>
<dbReference type="InterPro" id="IPR017896">
    <property type="entry name" value="4Fe4S_Fe-S-bd"/>
</dbReference>
<dbReference type="InterPro" id="IPR016164">
    <property type="entry name" value="FAD-linked_Oxase-like_C"/>
</dbReference>